<dbReference type="InterPro" id="IPR016130">
    <property type="entry name" value="Tyr_Pase_AS"/>
</dbReference>
<feature type="domain" description="Tyrosine specific protein phosphatases" evidence="4">
    <location>
        <begin position="362"/>
        <end position="423"/>
    </location>
</feature>
<keyword evidence="1" id="KW-0378">Hydrolase</keyword>
<dbReference type="EMBL" id="UGUA01000002">
    <property type="protein sequence ID" value="SUC35435.1"/>
    <property type="molecule type" value="Genomic_DNA"/>
</dbReference>
<keyword evidence="3" id="KW-1133">Transmembrane helix</keyword>
<reference evidence="5 6" key="1">
    <citation type="submission" date="2018-06" db="EMBL/GenBank/DDBJ databases">
        <authorList>
            <consortium name="Pathogen Informatics"/>
            <person name="Doyle S."/>
        </authorList>
    </citation>
    <scope>NUCLEOTIDE SEQUENCE [LARGE SCALE GENOMIC DNA]</scope>
    <source>
        <strain evidence="5 6">NCTC12026</strain>
    </source>
</reference>
<dbReference type="InterPro" id="IPR000340">
    <property type="entry name" value="Dual-sp_phosphatase_cat-dom"/>
</dbReference>
<sequence>MTAVSSNIATTSRRQIWIYGLLWLVFLAPFFFLTYGQVNHYTATLPNVPSYVFSWEQHIPFIPWTIIPYWSIDLFYGISLFICVTRQEQGIHGLRLVMASVIACVGFLLFPLKFSFPRPDTHSAFGWMFDSLELFDLPYNQAPSLHIILLWLLWLRFRAHTPNQWRWLLNAWSILILISVLTTWQHHFIDVVTGFAAGVMISYLLPINTRWQWHYTGSPRSLKIAKNYGLGALFCFVISFSVQGFAWWLLWPAVALTLVTLGYLGAGASVFQKTPSGHVSLSAAWVLLPYRLIAWGTYHYYSKHCRQPSTINEKVVLGGRPLYPLQTQAVLDMTCEWPRNVYSQRQEYASQPQIDLLPLSPEDIERAVHTMDRLAQHGAVYVHCKLGYSRSATVVVAWLVHQKMAKTLNEAIRQVEQARPHVILNCATIEQLNNWYQQFHIQREQ</sequence>
<accession>A0A379G3D4</accession>
<gene>
    <name evidence="5" type="ORF">NCTC12026_01831</name>
</gene>
<feature type="transmembrane region" description="Helical" evidence="3">
    <location>
        <begin position="191"/>
        <end position="207"/>
    </location>
</feature>
<feature type="transmembrane region" description="Helical" evidence="3">
    <location>
        <begin position="16"/>
        <end position="38"/>
    </location>
</feature>
<dbReference type="PROSITE" id="PS50056">
    <property type="entry name" value="TYR_PHOSPHATASE_2"/>
    <property type="match status" value="1"/>
</dbReference>
<dbReference type="SUPFAM" id="SSF52799">
    <property type="entry name" value="(Phosphotyrosine protein) phosphatases II"/>
    <property type="match status" value="1"/>
</dbReference>
<dbReference type="InterPro" id="IPR000387">
    <property type="entry name" value="Tyr_Pase_dom"/>
</dbReference>
<dbReference type="CDD" id="cd03386">
    <property type="entry name" value="PAP2_Aur1_like"/>
    <property type="match status" value="1"/>
</dbReference>
<evidence type="ECO:0000313" key="5">
    <source>
        <dbReference type="EMBL" id="SUC35435.1"/>
    </source>
</evidence>
<feature type="transmembrane region" description="Helical" evidence="3">
    <location>
        <begin position="253"/>
        <end position="271"/>
    </location>
</feature>
<organism evidence="5 6">
    <name type="scientific">Providencia rustigianii</name>
    <dbReference type="NCBI Taxonomy" id="158850"/>
    <lineage>
        <taxon>Bacteria</taxon>
        <taxon>Pseudomonadati</taxon>
        <taxon>Pseudomonadota</taxon>
        <taxon>Gammaproteobacteria</taxon>
        <taxon>Enterobacterales</taxon>
        <taxon>Morganellaceae</taxon>
        <taxon>Providencia</taxon>
    </lineage>
</organism>
<dbReference type="InterPro" id="IPR029021">
    <property type="entry name" value="Prot-tyrosine_phosphatase-like"/>
</dbReference>
<dbReference type="Pfam" id="PF14378">
    <property type="entry name" value="PAP2_3"/>
    <property type="match status" value="1"/>
</dbReference>
<feature type="transmembrane region" description="Helical" evidence="3">
    <location>
        <begin position="58"/>
        <end position="84"/>
    </location>
</feature>
<dbReference type="AlphaFoldDB" id="A0A379G3D4"/>
<evidence type="ECO:0000259" key="4">
    <source>
        <dbReference type="PROSITE" id="PS50056"/>
    </source>
</evidence>
<name>A0A379G3D4_9GAMM</name>
<dbReference type="GO" id="GO:0016020">
    <property type="term" value="C:membrane"/>
    <property type="evidence" value="ECO:0007669"/>
    <property type="project" value="UniProtKB-SubCell"/>
</dbReference>
<dbReference type="RefSeq" id="WP_006813173.1">
    <property type="nucleotide sequence ID" value="NZ_CABLCG010000087.1"/>
</dbReference>
<dbReference type="Pfam" id="PF00782">
    <property type="entry name" value="DSPc"/>
    <property type="match status" value="1"/>
</dbReference>
<proteinExistence type="predicted"/>
<dbReference type="PROSITE" id="PS00383">
    <property type="entry name" value="TYR_PHOSPHATASE_1"/>
    <property type="match status" value="1"/>
</dbReference>
<dbReference type="OrthoDB" id="256494at2"/>
<dbReference type="Gene3D" id="3.90.190.10">
    <property type="entry name" value="Protein tyrosine phosphatase superfamily"/>
    <property type="match status" value="1"/>
</dbReference>
<dbReference type="InterPro" id="IPR026841">
    <property type="entry name" value="Aur1/Ipt1"/>
</dbReference>
<dbReference type="Proteomes" id="UP000255129">
    <property type="component" value="Unassembled WGS sequence"/>
</dbReference>
<keyword evidence="3" id="KW-0812">Transmembrane</keyword>
<dbReference type="PANTHER" id="PTHR47216:SF4">
    <property type="entry name" value="OS01G0859400 PROTEIN"/>
    <property type="match status" value="1"/>
</dbReference>
<feature type="transmembrane region" description="Helical" evidence="3">
    <location>
        <begin position="167"/>
        <end position="185"/>
    </location>
</feature>
<dbReference type="GO" id="GO:0004721">
    <property type="term" value="F:phosphoprotein phosphatase activity"/>
    <property type="evidence" value="ECO:0007669"/>
    <property type="project" value="UniProtKB-KW"/>
</dbReference>
<evidence type="ECO:0000313" key="6">
    <source>
        <dbReference type="Proteomes" id="UP000255129"/>
    </source>
</evidence>
<keyword evidence="3" id="KW-0472">Membrane</keyword>
<evidence type="ECO:0000256" key="3">
    <source>
        <dbReference type="SAM" id="Phobius"/>
    </source>
</evidence>
<protein>
    <submittedName>
        <fullName evidence="5">Dual specificity phosphatase, catalytic domain</fullName>
    </submittedName>
</protein>
<dbReference type="PANTHER" id="PTHR47216">
    <property type="match status" value="1"/>
</dbReference>
<dbReference type="InterPro" id="IPR020422">
    <property type="entry name" value="TYR_PHOSPHATASE_DUAL_dom"/>
</dbReference>
<feature type="transmembrane region" description="Helical" evidence="3">
    <location>
        <begin position="228"/>
        <end position="247"/>
    </location>
</feature>
<keyword evidence="2" id="KW-0904">Protein phosphatase</keyword>
<dbReference type="SMART" id="SM00195">
    <property type="entry name" value="DSPc"/>
    <property type="match status" value="1"/>
</dbReference>
<feature type="transmembrane region" description="Helical" evidence="3">
    <location>
        <begin position="137"/>
        <end position="155"/>
    </location>
</feature>
<dbReference type="CDD" id="cd14527">
    <property type="entry name" value="DSP_bac"/>
    <property type="match status" value="1"/>
</dbReference>
<evidence type="ECO:0000256" key="2">
    <source>
        <dbReference type="ARBA" id="ARBA00022912"/>
    </source>
</evidence>
<feature type="transmembrane region" description="Helical" evidence="3">
    <location>
        <begin position="96"/>
        <end position="117"/>
    </location>
</feature>
<evidence type="ECO:0000256" key="1">
    <source>
        <dbReference type="ARBA" id="ARBA00022801"/>
    </source>
</evidence>